<reference evidence="4" key="1">
    <citation type="submission" date="2016-10" db="EMBL/GenBank/DDBJ databases">
        <title>Sequence of Gallionella enrichment culture.</title>
        <authorList>
            <person name="Poehlein A."/>
            <person name="Muehling M."/>
            <person name="Daniel R."/>
        </authorList>
    </citation>
    <scope>NUCLEOTIDE SEQUENCE</scope>
</reference>
<dbReference type="InterPro" id="IPR058982">
    <property type="entry name" value="Beta-barrel_AprE"/>
</dbReference>
<sequence>MNDLYRSEARDAMGRTGSTIVLLSPPAAWWGSALALALLGTAVAFVCSASYAQKVSLGGELLPAHDAVRIVSGMAGVVVERHAADGQRVKRGQLLFVVQGEHLTPQASSKEASASTQRRRIAHAEAGLAQATARIAALRGGIALAADGVRALEPLVAAGDVAADSLRSRRRELLELHANLAAAEQQRLAQRNELAALRAEWQQAVVAPVDGVVAAPLVECGQAIAAGEQLAQLVPPQATLKAYLHAPSRAIAEINPGATVHLRYPAFPHQKFGVFEGKVVEVSSTSLRPQFVAGQGRYLGPLLDGVGAREPLYRIVVELPAQHVTLDGRTHALRHGMTVDADVLLRRRRIVHWMLDPLYSAARRLH</sequence>
<evidence type="ECO:0000256" key="2">
    <source>
        <dbReference type="SAM" id="Phobius"/>
    </source>
</evidence>
<dbReference type="Pfam" id="PF26002">
    <property type="entry name" value="Beta-barrel_AprE"/>
    <property type="match status" value="1"/>
</dbReference>
<keyword evidence="1" id="KW-0175">Coiled coil</keyword>
<dbReference type="SUPFAM" id="SSF56954">
    <property type="entry name" value="Outer membrane efflux proteins (OEP)"/>
    <property type="match status" value="1"/>
</dbReference>
<name>A0A1J5Q9W4_9ZZZZ</name>
<dbReference type="SUPFAM" id="SSF111369">
    <property type="entry name" value="HlyD-like secretion proteins"/>
    <property type="match status" value="1"/>
</dbReference>
<protein>
    <submittedName>
        <fullName evidence="4">Colicin V secretion protein CvaA</fullName>
    </submittedName>
</protein>
<evidence type="ECO:0000256" key="1">
    <source>
        <dbReference type="SAM" id="Coils"/>
    </source>
</evidence>
<dbReference type="AlphaFoldDB" id="A0A1J5Q9W4"/>
<dbReference type="PANTHER" id="PTHR30386:SF28">
    <property type="entry name" value="EXPORTED PROTEIN"/>
    <property type="match status" value="1"/>
</dbReference>
<feature type="coiled-coil region" evidence="1">
    <location>
        <begin position="166"/>
        <end position="200"/>
    </location>
</feature>
<feature type="transmembrane region" description="Helical" evidence="2">
    <location>
        <begin position="27"/>
        <end position="47"/>
    </location>
</feature>
<evidence type="ECO:0000313" key="4">
    <source>
        <dbReference type="EMBL" id="OIQ80184.1"/>
    </source>
</evidence>
<dbReference type="PANTHER" id="PTHR30386">
    <property type="entry name" value="MEMBRANE FUSION SUBUNIT OF EMRAB-TOLC MULTIDRUG EFFLUX PUMP"/>
    <property type="match status" value="1"/>
</dbReference>
<accession>A0A1J5Q9W4</accession>
<comment type="caution">
    <text evidence="4">The sequence shown here is derived from an EMBL/GenBank/DDBJ whole genome shotgun (WGS) entry which is preliminary data.</text>
</comment>
<proteinExistence type="predicted"/>
<feature type="domain" description="AprE-like beta-barrel" evidence="3">
    <location>
        <begin position="247"/>
        <end position="343"/>
    </location>
</feature>
<gene>
    <name evidence="4" type="primary">cvaA</name>
    <name evidence="4" type="ORF">GALL_380700</name>
</gene>
<organism evidence="4">
    <name type="scientific">mine drainage metagenome</name>
    <dbReference type="NCBI Taxonomy" id="410659"/>
    <lineage>
        <taxon>unclassified sequences</taxon>
        <taxon>metagenomes</taxon>
        <taxon>ecological metagenomes</taxon>
    </lineage>
</organism>
<dbReference type="Gene3D" id="2.40.30.170">
    <property type="match status" value="1"/>
</dbReference>
<keyword evidence="2" id="KW-1133">Transmembrane helix</keyword>
<dbReference type="InterPro" id="IPR050739">
    <property type="entry name" value="MFP"/>
</dbReference>
<dbReference type="Gene3D" id="2.40.50.100">
    <property type="match status" value="2"/>
</dbReference>
<dbReference type="EMBL" id="MLJW01001097">
    <property type="protein sequence ID" value="OIQ80184.1"/>
    <property type="molecule type" value="Genomic_DNA"/>
</dbReference>
<evidence type="ECO:0000259" key="3">
    <source>
        <dbReference type="Pfam" id="PF26002"/>
    </source>
</evidence>
<keyword evidence="2" id="KW-0472">Membrane</keyword>
<keyword evidence="2" id="KW-0812">Transmembrane</keyword>